<feature type="region of interest" description="Disordered" evidence="1">
    <location>
        <begin position="120"/>
        <end position="141"/>
    </location>
</feature>
<reference evidence="2 3" key="1">
    <citation type="submission" date="2019-05" db="EMBL/GenBank/DDBJ databases">
        <title>Another draft genome of Portunus trituberculatus and its Hox gene families provides insights of decapod evolution.</title>
        <authorList>
            <person name="Jeong J.-H."/>
            <person name="Song I."/>
            <person name="Kim S."/>
            <person name="Choi T."/>
            <person name="Kim D."/>
            <person name="Ryu S."/>
            <person name="Kim W."/>
        </authorList>
    </citation>
    <scope>NUCLEOTIDE SEQUENCE [LARGE SCALE GENOMIC DNA]</scope>
    <source>
        <tissue evidence="2">Muscle</tissue>
    </source>
</reference>
<protein>
    <submittedName>
        <fullName evidence="2">Uncharacterized protein</fullName>
    </submittedName>
</protein>
<sequence length="141" mass="16402">MLTTVAVLESLPIAMPLLVTCGSIIQMLEYTSSRHPPPPPSPPPHHSSPHLTQNKDKKIKKNRPHYSQLEKFFYKILRKKMKMWKVTTNPTFDYSLELDVYYALHNMQLQEHITTTKSESWMSEEKPLHDQHIIDRRGPGA</sequence>
<accession>A0A5B7E6S5</accession>
<dbReference type="EMBL" id="VSRR010001984">
    <property type="protein sequence ID" value="MPC28893.1"/>
    <property type="molecule type" value="Genomic_DNA"/>
</dbReference>
<gene>
    <name evidence="2" type="ORF">E2C01_022106</name>
</gene>
<evidence type="ECO:0000313" key="2">
    <source>
        <dbReference type="EMBL" id="MPC28893.1"/>
    </source>
</evidence>
<name>A0A5B7E6S5_PORTR</name>
<evidence type="ECO:0000313" key="3">
    <source>
        <dbReference type="Proteomes" id="UP000324222"/>
    </source>
</evidence>
<dbReference type="AlphaFoldDB" id="A0A5B7E6S5"/>
<comment type="caution">
    <text evidence="2">The sequence shown here is derived from an EMBL/GenBank/DDBJ whole genome shotgun (WGS) entry which is preliminary data.</text>
</comment>
<evidence type="ECO:0000256" key="1">
    <source>
        <dbReference type="SAM" id="MobiDB-lite"/>
    </source>
</evidence>
<dbReference type="Proteomes" id="UP000324222">
    <property type="component" value="Unassembled WGS sequence"/>
</dbReference>
<feature type="compositionally biased region" description="Pro residues" evidence="1">
    <location>
        <begin position="35"/>
        <end position="46"/>
    </location>
</feature>
<feature type="region of interest" description="Disordered" evidence="1">
    <location>
        <begin position="31"/>
        <end position="65"/>
    </location>
</feature>
<proteinExistence type="predicted"/>
<organism evidence="2 3">
    <name type="scientific">Portunus trituberculatus</name>
    <name type="common">Swimming crab</name>
    <name type="synonym">Neptunus trituberculatus</name>
    <dbReference type="NCBI Taxonomy" id="210409"/>
    <lineage>
        <taxon>Eukaryota</taxon>
        <taxon>Metazoa</taxon>
        <taxon>Ecdysozoa</taxon>
        <taxon>Arthropoda</taxon>
        <taxon>Crustacea</taxon>
        <taxon>Multicrustacea</taxon>
        <taxon>Malacostraca</taxon>
        <taxon>Eumalacostraca</taxon>
        <taxon>Eucarida</taxon>
        <taxon>Decapoda</taxon>
        <taxon>Pleocyemata</taxon>
        <taxon>Brachyura</taxon>
        <taxon>Eubrachyura</taxon>
        <taxon>Portunoidea</taxon>
        <taxon>Portunidae</taxon>
        <taxon>Portuninae</taxon>
        <taxon>Portunus</taxon>
    </lineage>
</organism>
<feature type="compositionally biased region" description="Basic and acidic residues" evidence="1">
    <location>
        <begin position="123"/>
        <end position="141"/>
    </location>
</feature>
<keyword evidence="3" id="KW-1185">Reference proteome</keyword>